<dbReference type="EMBL" id="CP051487">
    <property type="protein sequence ID" value="QJC78952.1"/>
    <property type="molecule type" value="Genomic_DNA"/>
</dbReference>
<evidence type="ECO:0000313" key="1">
    <source>
        <dbReference type="EMBL" id="QJC78952.1"/>
    </source>
</evidence>
<gene>
    <name evidence="1" type="ORF">HGP31_11740</name>
</gene>
<dbReference type="GeneID" id="72194256"/>
<dbReference type="AlphaFoldDB" id="A0AAE6ZTK4"/>
<accession>A0AAE6ZTK4</accession>
<dbReference type="Proteomes" id="UP000501367">
    <property type="component" value="Chromosome"/>
</dbReference>
<dbReference type="KEGG" id="pum:HGP31_11740"/>
<sequence>MATLTNASVHPLVLADLTIQPGEVIEDFDDKAAEELKDSLFVKAKWLKIEQAPKPDSKAK</sequence>
<dbReference type="RefSeq" id="WP_168757777.1">
    <property type="nucleotide sequence ID" value="NZ_CP051487.1"/>
</dbReference>
<reference evidence="1 2" key="1">
    <citation type="submission" date="2020-04" db="EMBL/GenBank/DDBJ databases">
        <authorList>
            <person name="Yao Y."/>
            <person name="He Z."/>
        </authorList>
    </citation>
    <scope>NUCLEOTIDE SEQUENCE [LARGE SCALE GENOMIC DNA]</scope>
    <source>
        <strain evidence="1 2">CY-1</strain>
    </source>
</reference>
<organism evidence="1 2">
    <name type="scientific">Pseudomonas umsongensis</name>
    <dbReference type="NCBI Taxonomy" id="198618"/>
    <lineage>
        <taxon>Bacteria</taxon>
        <taxon>Pseudomonadati</taxon>
        <taxon>Pseudomonadota</taxon>
        <taxon>Gammaproteobacteria</taxon>
        <taxon>Pseudomonadales</taxon>
        <taxon>Pseudomonadaceae</taxon>
        <taxon>Pseudomonas</taxon>
    </lineage>
</organism>
<evidence type="ECO:0000313" key="2">
    <source>
        <dbReference type="Proteomes" id="UP000501367"/>
    </source>
</evidence>
<name>A0AAE6ZTK4_9PSED</name>
<protein>
    <submittedName>
        <fullName evidence="1">Uncharacterized protein</fullName>
    </submittedName>
</protein>
<proteinExistence type="predicted"/>